<gene>
    <name evidence="3" type="primary">LOC115394478</name>
</gene>
<dbReference type="GO" id="GO:0006955">
    <property type="term" value="P:immune response"/>
    <property type="evidence" value="ECO:0007669"/>
    <property type="project" value="InterPro"/>
</dbReference>
<evidence type="ECO:0000256" key="2">
    <source>
        <dbReference type="SAM" id="SignalP"/>
    </source>
</evidence>
<dbReference type="GO" id="GO:0008009">
    <property type="term" value="F:chemokine activity"/>
    <property type="evidence" value="ECO:0007669"/>
    <property type="project" value="InterPro"/>
</dbReference>
<feature type="compositionally biased region" description="Polar residues" evidence="1">
    <location>
        <begin position="209"/>
        <end position="219"/>
    </location>
</feature>
<reference evidence="3" key="2">
    <citation type="submission" date="2025-08" db="UniProtKB">
        <authorList>
            <consortium name="Ensembl"/>
        </authorList>
    </citation>
    <scope>IDENTIFICATION</scope>
</reference>
<feature type="signal peptide" evidence="2">
    <location>
        <begin position="1"/>
        <end position="23"/>
    </location>
</feature>
<keyword evidence="4" id="KW-1185">Reference proteome</keyword>
<evidence type="ECO:0008006" key="5">
    <source>
        <dbReference type="Google" id="ProtNLM"/>
    </source>
</evidence>
<name>A0A672GE49_SALFA</name>
<dbReference type="Gene3D" id="2.40.50.40">
    <property type="match status" value="1"/>
</dbReference>
<dbReference type="GO" id="GO:0005576">
    <property type="term" value="C:extracellular region"/>
    <property type="evidence" value="ECO:0007669"/>
    <property type="project" value="InterPro"/>
</dbReference>
<dbReference type="OrthoDB" id="8457630at2759"/>
<reference evidence="3" key="3">
    <citation type="submission" date="2025-09" db="UniProtKB">
        <authorList>
            <consortium name="Ensembl"/>
        </authorList>
    </citation>
    <scope>IDENTIFICATION</scope>
</reference>
<keyword evidence="2" id="KW-0732">Signal</keyword>
<sequence>MANCGSLLKTALVAIALVVVAASGSTVEKVAPCCTAVDQNEITEPIVNVWIQKAKAPCVAAVIFQTEKDLLCKYVRAAWVPKKIREFREAKAQSKQNTTPSLLSFIVSTTTSSPSSTTSSPSSSSSSSPSSSSSSPSSSSPSSSSASPSSTTIPFSSSSSSSTISPFPSSSFSSSSSSFSSSPSSSSSPPPSSSSSTSEAGESFSESSNVSAETTASSE</sequence>
<dbReference type="SUPFAM" id="SSF54117">
    <property type="entry name" value="Interleukin 8-like chemokines"/>
    <property type="match status" value="1"/>
</dbReference>
<dbReference type="GeneID" id="115394478"/>
<organism evidence="3 4">
    <name type="scientific">Salarias fasciatus</name>
    <name type="common">Jewelled blenny</name>
    <name type="synonym">Blennius fasciatus</name>
    <dbReference type="NCBI Taxonomy" id="181472"/>
    <lineage>
        <taxon>Eukaryota</taxon>
        <taxon>Metazoa</taxon>
        <taxon>Chordata</taxon>
        <taxon>Craniata</taxon>
        <taxon>Vertebrata</taxon>
        <taxon>Euteleostomi</taxon>
        <taxon>Actinopterygii</taxon>
        <taxon>Neopterygii</taxon>
        <taxon>Teleostei</taxon>
        <taxon>Neoteleostei</taxon>
        <taxon>Acanthomorphata</taxon>
        <taxon>Ovalentaria</taxon>
        <taxon>Blenniimorphae</taxon>
        <taxon>Blenniiformes</taxon>
        <taxon>Blennioidei</taxon>
        <taxon>Blenniidae</taxon>
        <taxon>Salariinae</taxon>
        <taxon>Salarias</taxon>
    </lineage>
</organism>
<proteinExistence type="predicted"/>
<protein>
    <recommendedName>
        <fullName evidence="5">Chemokine interleukin-8-like domain-containing protein</fullName>
    </recommendedName>
</protein>
<dbReference type="RefSeq" id="XP_029955655.1">
    <property type="nucleotide sequence ID" value="XM_030099795.1"/>
</dbReference>
<dbReference type="InterPro" id="IPR036048">
    <property type="entry name" value="Interleukin_8-like_sf"/>
</dbReference>
<evidence type="ECO:0000313" key="3">
    <source>
        <dbReference type="Ensembl" id="ENSSFAP00005016552.1"/>
    </source>
</evidence>
<dbReference type="AlphaFoldDB" id="A0A672GE49"/>
<evidence type="ECO:0000256" key="1">
    <source>
        <dbReference type="SAM" id="MobiDB-lite"/>
    </source>
</evidence>
<dbReference type="Ensembl" id="ENSSFAT00005017203.1">
    <property type="protein sequence ID" value="ENSSFAP00005016552.1"/>
    <property type="gene ID" value="ENSSFAG00005008787.1"/>
</dbReference>
<feature type="compositionally biased region" description="Low complexity" evidence="1">
    <location>
        <begin position="111"/>
        <end position="208"/>
    </location>
</feature>
<accession>A0A672GE49</accession>
<reference evidence="3" key="1">
    <citation type="submission" date="2019-06" db="EMBL/GenBank/DDBJ databases">
        <authorList>
            <consortium name="Wellcome Sanger Institute Data Sharing"/>
        </authorList>
    </citation>
    <scope>NUCLEOTIDE SEQUENCE [LARGE SCALE GENOMIC DNA]</scope>
</reference>
<dbReference type="Proteomes" id="UP000472267">
    <property type="component" value="Chromosome 9"/>
</dbReference>
<feature type="chain" id="PRO_5025424075" description="Chemokine interleukin-8-like domain-containing protein" evidence="2">
    <location>
        <begin position="24"/>
        <end position="219"/>
    </location>
</feature>
<evidence type="ECO:0000313" key="4">
    <source>
        <dbReference type="Proteomes" id="UP000472267"/>
    </source>
</evidence>
<dbReference type="InParanoid" id="A0A672GE49"/>
<dbReference type="OMA" id="YMIQERN"/>
<feature type="region of interest" description="Disordered" evidence="1">
    <location>
        <begin position="111"/>
        <end position="219"/>
    </location>
</feature>